<name>A0A6M8EB63_9BACT</name>
<feature type="transmembrane region" description="Helical" evidence="6">
    <location>
        <begin position="67"/>
        <end position="85"/>
    </location>
</feature>
<feature type="transmembrane region" description="Helical" evidence="6">
    <location>
        <begin position="247"/>
        <end position="266"/>
    </location>
</feature>
<keyword evidence="3 6" id="KW-0812">Transmembrane</keyword>
<accession>A0A6M8EB63</accession>
<feature type="domain" description="EamA" evidence="7">
    <location>
        <begin position="154"/>
        <end position="287"/>
    </location>
</feature>
<feature type="transmembrane region" description="Helical" evidence="6">
    <location>
        <begin position="272"/>
        <end position="295"/>
    </location>
</feature>
<dbReference type="Gene3D" id="1.10.3730.20">
    <property type="match status" value="1"/>
</dbReference>
<keyword evidence="5 6" id="KW-0472">Membrane</keyword>
<dbReference type="PANTHER" id="PTHR32322:SF18">
    <property type="entry name" value="S-ADENOSYLMETHIONINE_S-ADENOSYLHOMOCYSTEINE TRANSPORTER"/>
    <property type="match status" value="1"/>
</dbReference>
<comment type="subcellular location">
    <subcellularLocation>
        <location evidence="1">Cell membrane</location>
        <topology evidence="1">Multi-pass membrane protein</topology>
    </subcellularLocation>
</comment>
<evidence type="ECO:0000256" key="1">
    <source>
        <dbReference type="ARBA" id="ARBA00004651"/>
    </source>
</evidence>
<gene>
    <name evidence="8" type="ORF">AACT_0008</name>
</gene>
<feature type="transmembrane region" description="Helical" evidence="6">
    <location>
        <begin position="97"/>
        <end position="117"/>
    </location>
</feature>
<protein>
    <submittedName>
        <fullName evidence="8">EamA/RhaT family transporter</fullName>
    </submittedName>
</protein>
<keyword evidence="4 6" id="KW-1133">Transmembrane helix</keyword>
<dbReference type="Proteomes" id="UP000503483">
    <property type="component" value="Chromosome"/>
</dbReference>
<dbReference type="AlphaFoldDB" id="A0A6M8EB63"/>
<evidence type="ECO:0000256" key="2">
    <source>
        <dbReference type="ARBA" id="ARBA00022475"/>
    </source>
</evidence>
<evidence type="ECO:0000256" key="6">
    <source>
        <dbReference type="SAM" id="Phobius"/>
    </source>
</evidence>
<dbReference type="KEGG" id="paco:AACT_0008"/>
<dbReference type="GO" id="GO:0005886">
    <property type="term" value="C:plasma membrane"/>
    <property type="evidence" value="ECO:0007669"/>
    <property type="project" value="UniProtKB-SubCell"/>
</dbReference>
<dbReference type="SUPFAM" id="SSF103481">
    <property type="entry name" value="Multidrug resistance efflux transporter EmrE"/>
    <property type="match status" value="2"/>
</dbReference>
<feature type="transmembrane region" description="Helical" evidence="6">
    <location>
        <begin position="153"/>
        <end position="171"/>
    </location>
</feature>
<organism evidence="8 9">
    <name type="scientific">Arcobacter acticola</name>
    <dbReference type="NCBI Taxonomy" id="1849015"/>
    <lineage>
        <taxon>Bacteria</taxon>
        <taxon>Pseudomonadati</taxon>
        <taxon>Campylobacterota</taxon>
        <taxon>Epsilonproteobacteria</taxon>
        <taxon>Campylobacterales</taxon>
        <taxon>Arcobacteraceae</taxon>
        <taxon>Arcobacter</taxon>
    </lineage>
</organism>
<dbReference type="InterPro" id="IPR050638">
    <property type="entry name" value="AA-Vitamin_Transporters"/>
</dbReference>
<feature type="transmembrane region" description="Helical" evidence="6">
    <location>
        <begin position="183"/>
        <end position="205"/>
    </location>
</feature>
<evidence type="ECO:0000256" key="3">
    <source>
        <dbReference type="ARBA" id="ARBA00022692"/>
    </source>
</evidence>
<dbReference type="RefSeq" id="WP_228720503.1">
    <property type="nucleotide sequence ID" value="NZ_CP042652.1"/>
</dbReference>
<keyword evidence="9" id="KW-1185">Reference proteome</keyword>
<evidence type="ECO:0000256" key="5">
    <source>
        <dbReference type="ARBA" id="ARBA00023136"/>
    </source>
</evidence>
<feature type="domain" description="EamA" evidence="7">
    <location>
        <begin position="8"/>
        <end position="140"/>
    </location>
</feature>
<proteinExistence type="predicted"/>
<sequence>MTKKFSYIGILSLIFAMFIWASSFIALKAAMEDLGPFTVIFLRMLIASLCFVYFIKSFLKYDFSKKDIKFILLLALFEPCLYFIFESKALQLTSASQAGMITSLMPIITAMAAGYFLKEIITKQLIFGSLIAMSGAIWLSLQGTTSISSPNPLLGNFLEFLAMACGAGYTITARYLSDKYSALFITAIQAFIGAIFFAPLFLYEYFTIPLNITMNSFLWVLYLGVVVTLAGYGLYNYALTKIQASKAAVFVYLIPVFTLILAYFVLNEKLSIIEFIACLVILVGVFISEVSSSWFKKRI</sequence>
<evidence type="ECO:0000259" key="7">
    <source>
        <dbReference type="Pfam" id="PF00892"/>
    </source>
</evidence>
<evidence type="ECO:0000313" key="8">
    <source>
        <dbReference type="EMBL" id="QKE27242.1"/>
    </source>
</evidence>
<evidence type="ECO:0000256" key="4">
    <source>
        <dbReference type="ARBA" id="ARBA00022989"/>
    </source>
</evidence>
<feature type="transmembrane region" description="Helical" evidence="6">
    <location>
        <begin position="37"/>
        <end position="55"/>
    </location>
</feature>
<feature type="transmembrane region" description="Helical" evidence="6">
    <location>
        <begin position="217"/>
        <end position="235"/>
    </location>
</feature>
<keyword evidence="2" id="KW-1003">Cell membrane</keyword>
<dbReference type="Pfam" id="PF00892">
    <property type="entry name" value="EamA"/>
    <property type="match status" value="2"/>
</dbReference>
<dbReference type="EMBL" id="CP042652">
    <property type="protein sequence ID" value="QKE27242.1"/>
    <property type="molecule type" value="Genomic_DNA"/>
</dbReference>
<feature type="transmembrane region" description="Helical" evidence="6">
    <location>
        <begin position="124"/>
        <end position="141"/>
    </location>
</feature>
<feature type="transmembrane region" description="Helical" evidence="6">
    <location>
        <begin position="7"/>
        <end position="31"/>
    </location>
</feature>
<dbReference type="InterPro" id="IPR000620">
    <property type="entry name" value="EamA_dom"/>
</dbReference>
<evidence type="ECO:0000313" key="9">
    <source>
        <dbReference type="Proteomes" id="UP000503483"/>
    </source>
</evidence>
<dbReference type="InterPro" id="IPR037185">
    <property type="entry name" value="EmrE-like"/>
</dbReference>
<dbReference type="PANTHER" id="PTHR32322">
    <property type="entry name" value="INNER MEMBRANE TRANSPORTER"/>
    <property type="match status" value="1"/>
</dbReference>
<reference evidence="8 9" key="1">
    <citation type="submission" date="2019-08" db="EMBL/GenBank/DDBJ databases">
        <title>Complete genome sequence of Arcobacter acticola.</title>
        <authorList>
            <person name="Miller W."/>
        </authorList>
    </citation>
    <scope>NUCLEOTIDE SEQUENCE [LARGE SCALE GENOMIC DNA]</scope>
    <source>
        <strain evidence="8 9">KCTC 52212</strain>
    </source>
</reference>